<feature type="domain" description="Alcohol dehydrogenase iron-type/glycerol dehydrogenase GldA" evidence="3">
    <location>
        <begin position="148"/>
        <end position="269"/>
    </location>
</feature>
<dbReference type="Pfam" id="PF00465">
    <property type="entry name" value="Fe-ADH"/>
    <property type="match status" value="1"/>
</dbReference>
<sequence>MKNLFNKAQELINKMFPPPKNENIDESIYKNSLDSQLFFSVQRSFLEKEVNKAGQEAKNSAISLSEELALNKFKEIISSKERILDARKLGIINFDSPDYVEIVKEQEEEMSKQSKKTEEDKKSGSKSKKSKRRVPLLSNWVVNENVVEEQLINHLRKAKANSVIVITDDAFTRQLVGYRKLIASLEREKLDFYEYTNVQPTLTRESVTQIVSFAYKHRANCLVVVGSSTLIDLSKLVIKRLVKPNSIKIQSNSHKPVVSAYYSLFSLPTLVIPNNKLVEQQVLSNKVAFKNLTYFDQSVYLFNPIDSSDHVFYYPNFLVEYSKEKQMELLHLLFFKLFFYYFDSQLEIEDRMRLIREMRSIEWYLDFVSKGNSSLSLIDCKIIMEIAAKCYDGRYFMTKSTYWTWYKLAANLTKLTNTHFYKSLALFLPSFLEYVTLHDKEGHDRAVELAYLLYGSVSSEGLVMHVIKHIKRFSLPTKFFDIPSLKEVDSKFINLLVKQASPFLTSYKVSKTIIRNLAAW</sequence>
<dbReference type="AlphaFoldDB" id="F0QRF2"/>
<name>F0QRF2_MYCSL</name>
<organism evidence="4 5">
    <name type="scientific">Mycoplasma suis (strain Illinois)</name>
    <dbReference type="NCBI Taxonomy" id="768700"/>
    <lineage>
        <taxon>Bacteria</taxon>
        <taxon>Bacillati</taxon>
        <taxon>Mycoplasmatota</taxon>
        <taxon>Mollicutes</taxon>
        <taxon>Mycoplasmataceae</taxon>
        <taxon>Mycoplasma</taxon>
    </lineage>
</organism>
<protein>
    <recommendedName>
        <fullName evidence="3">Alcohol dehydrogenase iron-type/glycerol dehydrogenase GldA domain-containing protein</fullName>
    </recommendedName>
</protein>
<dbReference type="STRING" id="768700.MSU_0539"/>
<evidence type="ECO:0000256" key="1">
    <source>
        <dbReference type="ARBA" id="ARBA00023002"/>
    </source>
</evidence>
<dbReference type="InterPro" id="IPR001670">
    <property type="entry name" value="ADH_Fe/GldA"/>
</dbReference>
<evidence type="ECO:0000313" key="4">
    <source>
        <dbReference type="EMBL" id="ADX98072.1"/>
    </source>
</evidence>
<dbReference type="GO" id="GO:0016491">
    <property type="term" value="F:oxidoreductase activity"/>
    <property type="evidence" value="ECO:0007669"/>
    <property type="project" value="UniProtKB-KW"/>
</dbReference>
<feature type="region of interest" description="Disordered" evidence="2">
    <location>
        <begin position="107"/>
        <end position="131"/>
    </location>
</feature>
<proteinExistence type="predicted"/>
<accession>F0QRF2</accession>
<dbReference type="Proteomes" id="UP000007484">
    <property type="component" value="Chromosome"/>
</dbReference>
<dbReference type="HOGENOM" id="CLU_520560_0_0_14"/>
<evidence type="ECO:0000259" key="3">
    <source>
        <dbReference type="Pfam" id="PF00465"/>
    </source>
</evidence>
<dbReference type="Gene3D" id="3.40.50.1970">
    <property type="match status" value="1"/>
</dbReference>
<dbReference type="KEGG" id="mss:MSU_0539"/>
<dbReference type="SUPFAM" id="SSF56796">
    <property type="entry name" value="Dehydroquinate synthase-like"/>
    <property type="match status" value="1"/>
</dbReference>
<keyword evidence="5" id="KW-1185">Reference proteome</keyword>
<feature type="compositionally biased region" description="Basic and acidic residues" evidence="2">
    <location>
        <begin position="107"/>
        <end position="123"/>
    </location>
</feature>
<dbReference type="EMBL" id="CP002525">
    <property type="protein sequence ID" value="ADX98072.1"/>
    <property type="molecule type" value="Genomic_DNA"/>
</dbReference>
<evidence type="ECO:0000256" key="2">
    <source>
        <dbReference type="SAM" id="MobiDB-lite"/>
    </source>
</evidence>
<gene>
    <name evidence="4" type="ordered locus">MSU_0539</name>
</gene>
<keyword evidence="1" id="KW-0560">Oxidoreductase</keyword>
<reference evidence="4 5" key="1">
    <citation type="journal article" date="2011" name="J. Bacteriol.">
        <title>Complete genome sequences of two hemotropic Mycoplasmas, Mycoplasma haemofelis strain Ohio2 and Mycoplasma suis strain Illinois.</title>
        <authorList>
            <person name="Messick J.B."/>
            <person name="Santos A.P."/>
            <person name="Guimaraes A.M."/>
        </authorList>
    </citation>
    <scope>NUCLEOTIDE SEQUENCE [LARGE SCALE GENOMIC DNA]</scope>
    <source>
        <strain evidence="4 5">Illinois</strain>
    </source>
</reference>
<dbReference type="GO" id="GO:0046872">
    <property type="term" value="F:metal ion binding"/>
    <property type="evidence" value="ECO:0007669"/>
    <property type="project" value="InterPro"/>
</dbReference>
<evidence type="ECO:0000313" key="5">
    <source>
        <dbReference type="Proteomes" id="UP000007484"/>
    </source>
</evidence>